<organism evidence="1 2">
    <name type="scientific">Salmonella enterica I</name>
    <dbReference type="NCBI Taxonomy" id="59201"/>
    <lineage>
        <taxon>Bacteria</taxon>
        <taxon>Pseudomonadati</taxon>
        <taxon>Pseudomonadota</taxon>
        <taxon>Gammaproteobacteria</taxon>
        <taxon>Enterobacterales</taxon>
        <taxon>Enterobacteriaceae</taxon>
        <taxon>Salmonella</taxon>
    </lineage>
</organism>
<reference evidence="1 2" key="1">
    <citation type="submission" date="2018-06" db="EMBL/GenBank/DDBJ databases">
        <authorList>
            <consortium name="Pathogen Informatics"/>
            <person name="Doyle S."/>
        </authorList>
    </citation>
    <scope>NUCLEOTIDE SEQUENCE [LARGE SCALE GENOMIC DNA]</scope>
    <source>
        <strain evidence="1 2">NCTC5798</strain>
    </source>
</reference>
<sequence>MQKKAQPFTFQTTFEPKAYFRLVFKQKRAVRARFIQICDLLHCHNTIIIGFKANHFARNQFTRQDLLRQWVFDLLLNSTF</sequence>
<accession>A0A379UUM2</accession>
<dbReference type="EMBL" id="UGXK01000001">
    <property type="protein sequence ID" value="SUG71611.1"/>
    <property type="molecule type" value="Genomic_DNA"/>
</dbReference>
<proteinExistence type="predicted"/>
<dbReference type="AlphaFoldDB" id="A0A379UUM2"/>
<evidence type="ECO:0000313" key="2">
    <source>
        <dbReference type="Proteomes" id="UP000255534"/>
    </source>
</evidence>
<name>A0A379UUM2_SALET</name>
<evidence type="ECO:0000313" key="1">
    <source>
        <dbReference type="EMBL" id="SUG71611.1"/>
    </source>
</evidence>
<dbReference type="Proteomes" id="UP000255534">
    <property type="component" value="Unassembled WGS sequence"/>
</dbReference>
<gene>
    <name evidence="1" type="ORF">NCTC5798_02780</name>
</gene>
<protein>
    <submittedName>
        <fullName evidence="1">Uncharacterized protein</fullName>
    </submittedName>
</protein>